<dbReference type="PANTHER" id="PTHR24223:SF456">
    <property type="entry name" value="MULTIDRUG RESISTANCE-ASSOCIATED PROTEIN LETHAL(2)03659"/>
    <property type="match status" value="1"/>
</dbReference>
<dbReference type="Pfam" id="PF00664">
    <property type="entry name" value="ABC_membrane"/>
    <property type="match status" value="1"/>
</dbReference>
<evidence type="ECO:0000256" key="7">
    <source>
        <dbReference type="ARBA" id="ARBA00022989"/>
    </source>
</evidence>
<evidence type="ECO:0000259" key="10">
    <source>
        <dbReference type="PROSITE" id="PS50929"/>
    </source>
</evidence>
<evidence type="ECO:0000256" key="2">
    <source>
        <dbReference type="ARBA" id="ARBA00009726"/>
    </source>
</evidence>
<dbReference type="GO" id="GO:0140359">
    <property type="term" value="F:ABC-type transporter activity"/>
    <property type="evidence" value="ECO:0007669"/>
    <property type="project" value="InterPro"/>
</dbReference>
<dbReference type="EMBL" id="QKWP01001006">
    <property type="protein sequence ID" value="RIB12613.1"/>
    <property type="molecule type" value="Genomic_DNA"/>
</dbReference>
<keyword evidence="4 9" id="KW-0812">Transmembrane</keyword>
<keyword evidence="12" id="KW-1185">Reference proteome</keyword>
<name>A0A397UYI7_9GLOM</name>
<feature type="domain" description="ABC transmembrane type-1" evidence="10">
    <location>
        <begin position="195"/>
        <end position="282"/>
    </location>
</feature>
<proteinExistence type="inferred from homology"/>
<keyword evidence="8 9" id="KW-0472">Membrane</keyword>
<dbReference type="GO" id="GO:0005524">
    <property type="term" value="F:ATP binding"/>
    <property type="evidence" value="ECO:0007669"/>
    <property type="project" value="UniProtKB-KW"/>
</dbReference>
<dbReference type="InterPro" id="IPR011527">
    <property type="entry name" value="ABC1_TM_dom"/>
</dbReference>
<dbReference type="InterPro" id="IPR050173">
    <property type="entry name" value="ABC_transporter_C-like"/>
</dbReference>
<dbReference type="AlphaFoldDB" id="A0A397UYI7"/>
<dbReference type="Gene3D" id="1.20.1560.10">
    <property type="entry name" value="ABC transporter type 1, transmembrane domain"/>
    <property type="match status" value="1"/>
</dbReference>
<feature type="transmembrane region" description="Helical" evidence="9">
    <location>
        <begin position="6"/>
        <end position="27"/>
    </location>
</feature>
<dbReference type="InterPro" id="IPR036640">
    <property type="entry name" value="ABC1_TM_sf"/>
</dbReference>
<evidence type="ECO:0000256" key="3">
    <source>
        <dbReference type="ARBA" id="ARBA00022448"/>
    </source>
</evidence>
<gene>
    <name evidence="11" type="ORF">C2G38_2041680</name>
</gene>
<dbReference type="PANTHER" id="PTHR24223">
    <property type="entry name" value="ATP-BINDING CASSETTE SUB-FAMILY C"/>
    <property type="match status" value="1"/>
</dbReference>
<dbReference type="Proteomes" id="UP000266673">
    <property type="component" value="Unassembled WGS sequence"/>
</dbReference>
<keyword evidence="7 9" id="KW-1133">Transmembrane helix</keyword>
<dbReference type="OrthoDB" id="6500128at2759"/>
<dbReference type="SUPFAM" id="SSF90123">
    <property type="entry name" value="ABC transporter transmembrane region"/>
    <property type="match status" value="1"/>
</dbReference>
<dbReference type="GO" id="GO:0016020">
    <property type="term" value="C:membrane"/>
    <property type="evidence" value="ECO:0007669"/>
    <property type="project" value="UniProtKB-SubCell"/>
</dbReference>
<comment type="similarity">
    <text evidence="2">Belongs to the ABC transporter superfamily. ABCC family. Conjugate transporter (TC 3.A.1.208) subfamily.</text>
</comment>
<evidence type="ECO:0000313" key="11">
    <source>
        <dbReference type="EMBL" id="RIB12613.1"/>
    </source>
</evidence>
<keyword evidence="6" id="KW-0067">ATP-binding</keyword>
<evidence type="ECO:0000256" key="8">
    <source>
        <dbReference type="ARBA" id="ARBA00023136"/>
    </source>
</evidence>
<dbReference type="GO" id="GO:0016787">
    <property type="term" value="F:hydrolase activity"/>
    <property type="evidence" value="ECO:0007669"/>
    <property type="project" value="UniProtKB-KW"/>
</dbReference>
<keyword evidence="5" id="KW-0547">Nucleotide-binding</keyword>
<reference evidence="11 12" key="1">
    <citation type="submission" date="2018-06" db="EMBL/GenBank/DDBJ databases">
        <title>Comparative genomics reveals the genomic features of Rhizophagus irregularis, R. cerebriforme, R. diaphanum and Gigaspora rosea, and their symbiotic lifestyle signature.</title>
        <authorList>
            <person name="Morin E."/>
            <person name="San Clemente H."/>
            <person name="Chen E.C.H."/>
            <person name="De La Providencia I."/>
            <person name="Hainaut M."/>
            <person name="Kuo A."/>
            <person name="Kohler A."/>
            <person name="Murat C."/>
            <person name="Tang N."/>
            <person name="Roy S."/>
            <person name="Loubradou J."/>
            <person name="Henrissat B."/>
            <person name="Grigoriev I.V."/>
            <person name="Corradi N."/>
            <person name="Roux C."/>
            <person name="Martin F.M."/>
        </authorList>
    </citation>
    <scope>NUCLEOTIDE SEQUENCE [LARGE SCALE GENOMIC DNA]</scope>
    <source>
        <strain evidence="11 12">DAOM 194757</strain>
    </source>
</reference>
<evidence type="ECO:0000313" key="12">
    <source>
        <dbReference type="Proteomes" id="UP000266673"/>
    </source>
</evidence>
<evidence type="ECO:0000256" key="5">
    <source>
        <dbReference type="ARBA" id="ARBA00022741"/>
    </source>
</evidence>
<organism evidence="11 12">
    <name type="scientific">Gigaspora rosea</name>
    <dbReference type="NCBI Taxonomy" id="44941"/>
    <lineage>
        <taxon>Eukaryota</taxon>
        <taxon>Fungi</taxon>
        <taxon>Fungi incertae sedis</taxon>
        <taxon>Mucoromycota</taxon>
        <taxon>Glomeromycotina</taxon>
        <taxon>Glomeromycetes</taxon>
        <taxon>Diversisporales</taxon>
        <taxon>Gigasporaceae</taxon>
        <taxon>Gigaspora</taxon>
    </lineage>
</organism>
<comment type="subcellular location">
    <subcellularLocation>
        <location evidence="1">Membrane</location>
        <topology evidence="1">Multi-pass membrane protein</topology>
    </subcellularLocation>
</comment>
<protein>
    <submittedName>
        <fullName evidence="11">P-loop containing nucleoside triphosphate hydrolase protein</fullName>
    </submittedName>
</protein>
<evidence type="ECO:0000256" key="4">
    <source>
        <dbReference type="ARBA" id="ARBA00022692"/>
    </source>
</evidence>
<accession>A0A397UYI7</accession>
<feature type="transmembrane region" description="Helical" evidence="9">
    <location>
        <begin position="186"/>
        <end position="207"/>
    </location>
</feature>
<evidence type="ECO:0000256" key="9">
    <source>
        <dbReference type="SAM" id="Phobius"/>
    </source>
</evidence>
<feature type="transmembrane region" description="Helical" evidence="9">
    <location>
        <begin position="227"/>
        <end position="253"/>
    </location>
</feature>
<keyword evidence="3" id="KW-0813">Transport</keyword>
<evidence type="ECO:0000256" key="1">
    <source>
        <dbReference type="ARBA" id="ARBA00004141"/>
    </source>
</evidence>
<dbReference type="PROSITE" id="PS50929">
    <property type="entry name" value="ABC_TM1F"/>
    <property type="match status" value="1"/>
</dbReference>
<dbReference type="SUPFAM" id="SSF52540">
    <property type="entry name" value="P-loop containing nucleoside triphosphate hydrolases"/>
    <property type="match status" value="1"/>
</dbReference>
<sequence length="282" mass="31963">MLGIVLKLLGFKTLHLGTILFFDYLLMKKNIDKQKQRVNIARAVYYNADIVLLDDPLSAVDARVGRYLFTNCIQGALSKKTRLLVTHHLHYLPQVDYIIYMEDGEIAEQGTYEELMKDGKIFSKLIAEYGEAKSDEEVKKDKELKLDEKENKTDHKIILSKELMSKEEQYTGTVNNKIYLAYFKNAGGFLLIPTIILLLIMTQGTNVGTNLWLSFWTSNTFDLPKGLYIGVYCAWGAAEGIFGVLCGIVFSYCGVKAAKRLHNNAVKHVLRAPTNFFDTTPL</sequence>
<dbReference type="InterPro" id="IPR027417">
    <property type="entry name" value="P-loop_NTPase"/>
</dbReference>
<evidence type="ECO:0000256" key="6">
    <source>
        <dbReference type="ARBA" id="ARBA00022840"/>
    </source>
</evidence>
<keyword evidence="11" id="KW-0378">Hydrolase</keyword>
<comment type="caution">
    <text evidence="11">The sequence shown here is derived from an EMBL/GenBank/DDBJ whole genome shotgun (WGS) entry which is preliminary data.</text>
</comment>
<dbReference type="STRING" id="44941.A0A397UYI7"/>
<dbReference type="Gene3D" id="3.40.50.300">
    <property type="entry name" value="P-loop containing nucleotide triphosphate hydrolases"/>
    <property type="match status" value="1"/>
</dbReference>